<keyword evidence="7 8" id="KW-0472">Membrane</keyword>
<feature type="transmembrane region" description="Helical" evidence="8">
    <location>
        <begin position="379"/>
        <end position="398"/>
    </location>
</feature>
<sequence length="448" mass="47245">MADHVVAPVDEMLPKEKLFVFGLQHVMAMYAGAVAVPIIIANSLGLSKEELIYLINADLLVGGIATIIQSLGVWKLGIKSPIMQGVSFAAVTPMVMVGAQHGLRGIFGATIAAGLIGFLISPYFSRLIRFFPPVVTGTIITLIGVSLMPVAVRWAGGGVVTAPDFGSLKYIGLALVVLLFVIMMFRFFTGFYQSIAVLLGLIFGTIIAIPLGMTNFSQVGTASWVQIIIPFHFGMPIFDITSILAMTLAMLVIMTETTGDMVAVGEIVGQKVDREGLTRGLRADCFSTMLGGVMNTFPHSAFAQNVGLLALTGIKSRFVVVAAGIILAVLGLFPKAAAVVAAIPQPVLGGAGIALFGMVAASGIRTLSKVKFDGTNNSMIVAVSLGLGLIPLAVPTFYHHMPQWAQLILHSGITAGSLVAITLNYFFNESGKKSDEAEEAETAAYQTH</sequence>
<dbReference type="GO" id="GO:0005886">
    <property type="term" value="C:plasma membrane"/>
    <property type="evidence" value="ECO:0007669"/>
    <property type="project" value="UniProtKB-SubCell"/>
</dbReference>
<accession>A0A1M6P0I4</accession>
<evidence type="ECO:0000256" key="4">
    <source>
        <dbReference type="ARBA" id="ARBA00022475"/>
    </source>
</evidence>
<protein>
    <submittedName>
        <fullName evidence="9">Xanthine permease</fullName>
    </submittedName>
</protein>
<keyword evidence="3" id="KW-0813">Transport</keyword>
<evidence type="ECO:0000256" key="8">
    <source>
        <dbReference type="SAM" id="Phobius"/>
    </source>
</evidence>
<comment type="similarity">
    <text evidence="2">Belongs to the nucleobase:cation symporter-2 (NCS2) (TC 2.A.40) family.</text>
</comment>
<evidence type="ECO:0000256" key="5">
    <source>
        <dbReference type="ARBA" id="ARBA00022692"/>
    </source>
</evidence>
<keyword evidence="6 8" id="KW-1133">Transmembrane helix</keyword>
<dbReference type="AlphaFoldDB" id="A0A1M6P0I4"/>
<feature type="transmembrane region" description="Helical" evidence="8">
    <location>
        <begin position="52"/>
        <end position="74"/>
    </location>
</feature>
<evidence type="ECO:0000313" key="9">
    <source>
        <dbReference type="EMBL" id="SHK01428.1"/>
    </source>
</evidence>
<feature type="transmembrane region" description="Helical" evidence="8">
    <location>
        <begin position="318"/>
        <end position="341"/>
    </location>
</feature>
<dbReference type="InterPro" id="IPR006043">
    <property type="entry name" value="NCS2"/>
</dbReference>
<feature type="transmembrane region" description="Helical" evidence="8">
    <location>
        <begin position="18"/>
        <end position="40"/>
    </location>
</feature>
<organism evidence="9 10">
    <name type="scientific">Desulforamulus aeronauticus DSM 10349</name>
    <dbReference type="NCBI Taxonomy" id="1121421"/>
    <lineage>
        <taxon>Bacteria</taxon>
        <taxon>Bacillati</taxon>
        <taxon>Bacillota</taxon>
        <taxon>Clostridia</taxon>
        <taxon>Eubacteriales</taxon>
        <taxon>Peptococcaceae</taxon>
        <taxon>Desulforamulus</taxon>
    </lineage>
</organism>
<feature type="transmembrane region" description="Helical" evidence="8">
    <location>
        <begin position="105"/>
        <end position="124"/>
    </location>
</feature>
<dbReference type="NCBIfam" id="NF037981">
    <property type="entry name" value="NCS2_1"/>
    <property type="match status" value="1"/>
</dbReference>
<dbReference type="RefSeq" id="WP_072910592.1">
    <property type="nucleotide sequence ID" value="NZ_FRAR01000005.1"/>
</dbReference>
<dbReference type="NCBIfam" id="TIGR03173">
    <property type="entry name" value="pbuX"/>
    <property type="match status" value="1"/>
</dbReference>
<dbReference type="InterPro" id="IPR006042">
    <property type="entry name" value="Xan_ur_permease"/>
</dbReference>
<reference evidence="10" key="1">
    <citation type="submission" date="2016-11" db="EMBL/GenBank/DDBJ databases">
        <authorList>
            <person name="Varghese N."/>
            <person name="Submissions S."/>
        </authorList>
    </citation>
    <scope>NUCLEOTIDE SEQUENCE [LARGE SCALE GENOMIC DNA]</scope>
    <source>
        <strain evidence="10">DSM 10349</strain>
    </source>
</reference>
<feature type="transmembrane region" description="Helical" evidence="8">
    <location>
        <begin position="233"/>
        <end position="253"/>
    </location>
</feature>
<evidence type="ECO:0000256" key="2">
    <source>
        <dbReference type="ARBA" id="ARBA00008821"/>
    </source>
</evidence>
<dbReference type="Proteomes" id="UP000183997">
    <property type="component" value="Unassembled WGS sequence"/>
</dbReference>
<feature type="transmembrane region" description="Helical" evidence="8">
    <location>
        <begin position="404"/>
        <end position="427"/>
    </location>
</feature>
<dbReference type="NCBIfam" id="TIGR00801">
    <property type="entry name" value="ncs2"/>
    <property type="match status" value="1"/>
</dbReference>
<feature type="transmembrane region" description="Helical" evidence="8">
    <location>
        <begin position="131"/>
        <end position="150"/>
    </location>
</feature>
<proteinExistence type="inferred from homology"/>
<keyword evidence="4" id="KW-1003">Cell membrane</keyword>
<dbReference type="OrthoDB" id="9805749at2"/>
<keyword evidence="5 8" id="KW-0812">Transmembrane</keyword>
<evidence type="ECO:0000256" key="3">
    <source>
        <dbReference type="ARBA" id="ARBA00022448"/>
    </source>
</evidence>
<feature type="transmembrane region" description="Helical" evidence="8">
    <location>
        <begin position="170"/>
        <end position="188"/>
    </location>
</feature>
<dbReference type="STRING" id="1121421.SAMN02745123_00382"/>
<feature type="transmembrane region" description="Helical" evidence="8">
    <location>
        <begin position="347"/>
        <end position="367"/>
    </location>
</feature>
<evidence type="ECO:0000256" key="7">
    <source>
        <dbReference type="ARBA" id="ARBA00023136"/>
    </source>
</evidence>
<name>A0A1M6P0I4_9FIRM</name>
<dbReference type="PROSITE" id="PS01116">
    <property type="entry name" value="XANTH_URACIL_PERMASE"/>
    <property type="match status" value="1"/>
</dbReference>
<gene>
    <name evidence="9" type="ORF">SAMN02745123_00382</name>
</gene>
<comment type="subcellular location">
    <subcellularLocation>
        <location evidence="1">Cell membrane</location>
        <topology evidence="1">Multi-pass membrane protein</topology>
    </subcellularLocation>
</comment>
<dbReference type="Pfam" id="PF00860">
    <property type="entry name" value="Xan_ur_permease"/>
    <property type="match status" value="1"/>
</dbReference>
<dbReference type="GO" id="GO:0042907">
    <property type="term" value="F:xanthine transmembrane transporter activity"/>
    <property type="evidence" value="ECO:0007669"/>
    <property type="project" value="TreeGrafter"/>
</dbReference>
<dbReference type="EMBL" id="FRAR01000005">
    <property type="protein sequence ID" value="SHK01428.1"/>
    <property type="molecule type" value="Genomic_DNA"/>
</dbReference>
<evidence type="ECO:0000313" key="10">
    <source>
        <dbReference type="Proteomes" id="UP000183997"/>
    </source>
</evidence>
<dbReference type="PANTHER" id="PTHR42810:SF4">
    <property type="entry name" value="URIC ACID TRANSPORTER UACT"/>
    <property type="match status" value="1"/>
</dbReference>
<keyword evidence="10" id="KW-1185">Reference proteome</keyword>
<evidence type="ECO:0000256" key="1">
    <source>
        <dbReference type="ARBA" id="ARBA00004651"/>
    </source>
</evidence>
<evidence type="ECO:0000256" key="6">
    <source>
        <dbReference type="ARBA" id="ARBA00022989"/>
    </source>
</evidence>
<dbReference type="InterPro" id="IPR017588">
    <property type="entry name" value="UacT-like"/>
</dbReference>
<feature type="transmembrane region" description="Helical" evidence="8">
    <location>
        <begin position="195"/>
        <end position="213"/>
    </location>
</feature>
<dbReference type="PANTHER" id="PTHR42810">
    <property type="entry name" value="PURINE PERMEASE C1399.01C-RELATED"/>
    <property type="match status" value="1"/>
</dbReference>